<name>A0AAP1G7A9_9BURK</name>
<accession>A0AAP1G7A9</accession>
<dbReference type="AlphaFoldDB" id="A0AAP1G7A9"/>
<reference evidence="1 2" key="1">
    <citation type="submission" date="2015-11" db="EMBL/GenBank/DDBJ databases">
        <title>Expanding the genomic diversity of Burkholderia species for the development of highly accurate diagnostics.</title>
        <authorList>
            <person name="Sahl J."/>
            <person name="Keim P."/>
            <person name="Wagner D."/>
        </authorList>
    </citation>
    <scope>NUCLEOTIDE SEQUENCE [LARGE SCALE GENOMIC DNA]</scope>
    <source>
        <strain evidence="1 2">RF32-BP12</strain>
    </source>
</reference>
<protein>
    <submittedName>
        <fullName evidence="1">Uncharacterized protein</fullName>
    </submittedName>
</protein>
<evidence type="ECO:0000313" key="1">
    <source>
        <dbReference type="EMBL" id="KUZ99526.1"/>
    </source>
</evidence>
<dbReference type="EMBL" id="LOTQ01000050">
    <property type="protein sequence ID" value="KUZ99526.1"/>
    <property type="molecule type" value="Genomic_DNA"/>
</dbReference>
<comment type="caution">
    <text evidence="1">The sequence shown here is derived from an EMBL/GenBank/DDBJ whole genome shotgun (WGS) entry which is preliminary data.</text>
</comment>
<organism evidence="1 2">
    <name type="scientific">Burkholderia latens</name>
    <dbReference type="NCBI Taxonomy" id="488446"/>
    <lineage>
        <taxon>Bacteria</taxon>
        <taxon>Pseudomonadati</taxon>
        <taxon>Pseudomonadota</taxon>
        <taxon>Betaproteobacteria</taxon>
        <taxon>Burkholderiales</taxon>
        <taxon>Burkholderiaceae</taxon>
        <taxon>Burkholderia</taxon>
        <taxon>Burkholderia cepacia complex</taxon>
    </lineage>
</organism>
<dbReference type="Proteomes" id="UP000056450">
    <property type="component" value="Unassembled WGS sequence"/>
</dbReference>
<gene>
    <name evidence="1" type="ORF">WI41_25965</name>
</gene>
<sequence length="70" mass="7903">MPDPLVRFAVVIRLGAHRLHGRVEFQMRKRVDRRRRRVVEGHGHGIAVAADGGNRPRAFPPRACFSGHAK</sequence>
<dbReference type="RefSeq" id="WP_156432231.1">
    <property type="nucleotide sequence ID" value="NZ_LOTQ01000050.1"/>
</dbReference>
<proteinExistence type="predicted"/>
<evidence type="ECO:0000313" key="2">
    <source>
        <dbReference type="Proteomes" id="UP000056450"/>
    </source>
</evidence>